<dbReference type="Proteomes" id="UP000184420">
    <property type="component" value="Unassembled WGS sequence"/>
</dbReference>
<dbReference type="InterPro" id="IPR045057">
    <property type="entry name" value="Gcn5-rel_NAT"/>
</dbReference>
<evidence type="ECO:0000259" key="1">
    <source>
        <dbReference type="PROSITE" id="PS51729"/>
    </source>
</evidence>
<dbReference type="AlphaFoldDB" id="A0A1M7L5A5"/>
<dbReference type="STRING" id="1419482.SAMN05444266_110151"/>
<dbReference type="Gene3D" id="3.40.630.30">
    <property type="match status" value="1"/>
</dbReference>
<accession>A0A1M7L5A5</accession>
<evidence type="ECO:0000313" key="3">
    <source>
        <dbReference type="Proteomes" id="UP000184420"/>
    </source>
</evidence>
<feature type="domain" description="N-acetyltransferase" evidence="1">
    <location>
        <begin position="9"/>
        <end position="94"/>
    </location>
</feature>
<sequence length="99" mass="10986">MADATYTVTNNTKEQQLEVTDGTDKATLTYRFYKNDIALMHTTVPASMGGKGIATRLAVAAFDLARELGKPVMVYCPFVASFLTKHPAYKAQLDKNYHH</sequence>
<reference evidence="2 3" key="1">
    <citation type="submission" date="2016-11" db="EMBL/GenBank/DDBJ databases">
        <authorList>
            <person name="Jaros S."/>
            <person name="Januszkiewicz K."/>
            <person name="Wedrychowicz H."/>
        </authorList>
    </citation>
    <scope>NUCLEOTIDE SEQUENCE [LARGE SCALE GENOMIC DNA]</scope>
    <source>
        <strain evidence="2 3">DSM 27406</strain>
    </source>
</reference>
<name>A0A1M7L5A5_9BACT</name>
<protein>
    <recommendedName>
        <fullName evidence="1">N-acetyltransferase domain-containing protein</fullName>
    </recommendedName>
</protein>
<organism evidence="2 3">
    <name type="scientific">Chitinophaga jiangningensis</name>
    <dbReference type="NCBI Taxonomy" id="1419482"/>
    <lineage>
        <taxon>Bacteria</taxon>
        <taxon>Pseudomonadati</taxon>
        <taxon>Bacteroidota</taxon>
        <taxon>Chitinophagia</taxon>
        <taxon>Chitinophagales</taxon>
        <taxon>Chitinophagaceae</taxon>
        <taxon>Chitinophaga</taxon>
    </lineage>
</organism>
<dbReference type="SUPFAM" id="SSF55729">
    <property type="entry name" value="Acyl-CoA N-acyltransferases (Nat)"/>
    <property type="match status" value="1"/>
</dbReference>
<dbReference type="InterPro" id="IPR016181">
    <property type="entry name" value="Acyl_CoA_acyltransferase"/>
</dbReference>
<dbReference type="InterPro" id="IPR031165">
    <property type="entry name" value="GNAT_YJDJ"/>
</dbReference>
<evidence type="ECO:0000313" key="2">
    <source>
        <dbReference type="EMBL" id="SHM73308.1"/>
    </source>
</evidence>
<dbReference type="PANTHER" id="PTHR31435:SF9">
    <property type="entry name" value="PROTEIN NATD1"/>
    <property type="match status" value="1"/>
</dbReference>
<dbReference type="PANTHER" id="PTHR31435">
    <property type="entry name" value="PROTEIN NATD1"/>
    <property type="match status" value="1"/>
</dbReference>
<keyword evidence="3" id="KW-1185">Reference proteome</keyword>
<dbReference type="OrthoDB" id="1120671at2"/>
<proteinExistence type="predicted"/>
<dbReference type="EMBL" id="FRBL01000010">
    <property type="protein sequence ID" value="SHM73308.1"/>
    <property type="molecule type" value="Genomic_DNA"/>
</dbReference>
<dbReference type="Pfam" id="PF14542">
    <property type="entry name" value="Acetyltransf_CG"/>
    <property type="match status" value="1"/>
</dbReference>
<dbReference type="PROSITE" id="PS51729">
    <property type="entry name" value="GNAT_YJDJ"/>
    <property type="match status" value="1"/>
</dbReference>
<gene>
    <name evidence="2" type="ORF">SAMN05444266_110151</name>
</gene>
<dbReference type="RefSeq" id="WP_073086330.1">
    <property type="nucleotide sequence ID" value="NZ_FRBL01000010.1"/>
</dbReference>